<dbReference type="PANTHER" id="PTHR10534:SF2">
    <property type="entry name" value="PYRIDOXAL KINASE"/>
    <property type="match status" value="1"/>
</dbReference>
<evidence type="ECO:0000313" key="17">
    <source>
        <dbReference type="EMBL" id="CAF3726576.1"/>
    </source>
</evidence>
<evidence type="ECO:0000256" key="11">
    <source>
        <dbReference type="ARBA" id="ARBA00032808"/>
    </source>
</evidence>
<protein>
    <recommendedName>
        <fullName evidence="6">Pyridoxal kinase</fullName>
        <ecNumber evidence="5">2.7.1.35</ecNumber>
    </recommendedName>
    <alternativeName>
        <fullName evidence="11">Pyridoxine kinase</fullName>
    </alternativeName>
</protein>
<dbReference type="PANTHER" id="PTHR10534">
    <property type="entry name" value="PYRIDOXAL KINASE"/>
    <property type="match status" value="1"/>
</dbReference>
<comment type="caution">
    <text evidence="17">The sequence shown here is derived from an EMBL/GenBank/DDBJ whole genome shotgun (WGS) entry which is preliminary data.</text>
</comment>
<dbReference type="GO" id="GO:0005829">
    <property type="term" value="C:cytosol"/>
    <property type="evidence" value="ECO:0007669"/>
    <property type="project" value="TreeGrafter"/>
</dbReference>
<evidence type="ECO:0000256" key="14">
    <source>
        <dbReference type="ARBA" id="ARBA00048524"/>
    </source>
</evidence>
<comment type="catalytic activity">
    <reaction evidence="14">
        <text>pyridoxine + ATP = pyridoxine 5'-phosphate + ADP + H(+)</text>
        <dbReference type="Rhea" id="RHEA:25108"/>
        <dbReference type="ChEBI" id="CHEBI:15378"/>
        <dbReference type="ChEBI" id="CHEBI:16709"/>
        <dbReference type="ChEBI" id="CHEBI:30616"/>
        <dbReference type="ChEBI" id="CHEBI:58589"/>
        <dbReference type="ChEBI" id="CHEBI:456216"/>
        <dbReference type="EC" id="2.7.1.35"/>
    </reaction>
    <physiologicalReaction direction="left-to-right" evidence="14">
        <dbReference type="Rhea" id="RHEA:25109"/>
    </physiologicalReaction>
</comment>
<dbReference type="CDD" id="cd01173">
    <property type="entry name" value="pyridoxal_pyridoxamine_kinase"/>
    <property type="match status" value="1"/>
</dbReference>
<evidence type="ECO:0000256" key="13">
    <source>
        <dbReference type="ARBA" id="ARBA00047377"/>
    </source>
</evidence>
<evidence type="ECO:0000256" key="6">
    <source>
        <dbReference type="ARBA" id="ARBA00018134"/>
    </source>
</evidence>
<evidence type="ECO:0000259" key="15">
    <source>
        <dbReference type="Pfam" id="PF08543"/>
    </source>
</evidence>
<accession>A0A818WLC4</accession>
<keyword evidence="8" id="KW-0547">Nucleotide-binding</keyword>
<dbReference type="Proteomes" id="UP000663868">
    <property type="component" value="Unassembled WGS sequence"/>
</dbReference>
<evidence type="ECO:0000313" key="16">
    <source>
        <dbReference type="EMBL" id="CAF3670971.1"/>
    </source>
</evidence>
<proteinExistence type="inferred from homology"/>
<evidence type="ECO:0000256" key="3">
    <source>
        <dbReference type="ARBA" id="ARBA00005210"/>
    </source>
</evidence>
<dbReference type="Gene3D" id="3.40.1190.20">
    <property type="match status" value="1"/>
</dbReference>
<evidence type="ECO:0000256" key="1">
    <source>
        <dbReference type="ARBA" id="ARBA00004750"/>
    </source>
</evidence>
<sequence length="317" mass="35561">MSNKPNRIPRVLSIQSHVVHGYVGNKCATFILQLYGFEVDIINSVHFSNHTGYNVVKGSRLTADELRSIFEGLMANELFDYDYILTGYMGSGELLRVVAEYVRLIKSKSPHVKYLCDPVIGDNGKLYVDQSCVDVYKNIILPLADIVTPNDFELEQLIGRKIECSDNNNKEQIIWQSLQSLHSMGPSHIIMSSILATNTDGQKSLLQMYASSKSSDNQYETFRIDFPYLKGCFTGTGDSFSALILAWFHREGNLISACEKSISILHQILLNTIELSQSVNTHNTLGNELSLIESRTAIEAAKILFHAVRTDTKKDIN</sequence>
<evidence type="ECO:0000256" key="5">
    <source>
        <dbReference type="ARBA" id="ARBA00012104"/>
    </source>
</evidence>
<evidence type="ECO:0000256" key="8">
    <source>
        <dbReference type="ARBA" id="ARBA00022741"/>
    </source>
</evidence>
<evidence type="ECO:0000256" key="10">
    <source>
        <dbReference type="ARBA" id="ARBA00022840"/>
    </source>
</evidence>
<evidence type="ECO:0000256" key="7">
    <source>
        <dbReference type="ARBA" id="ARBA00022679"/>
    </source>
</evidence>
<dbReference type="NCBIfam" id="TIGR00687">
    <property type="entry name" value="pyridox_kin"/>
    <property type="match status" value="1"/>
</dbReference>
<dbReference type="Proteomes" id="UP000663844">
    <property type="component" value="Unassembled WGS sequence"/>
</dbReference>
<dbReference type="UniPathway" id="UPA01068">
    <property type="reaction ID" value="UER00298"/>
</dbReference>
<keyword evidence="10" id="KW-0067">ATP-binding</keyword>
<keyword evidence="9" id="KW-0418">Kinase</keyword>
<keyword evidence="7" id="KW-0808">Transferase</keyword>
<dbReference type="SUPFAM" id="SSF53613">
    <property type="entry name" value="Ribokinase-like"/>
    <property type="match status" value="1"/>
</dbReference>
<gene>
    <name evidence="16" type="ORF">KXQ929_LOCUS8982</name>
    <name evidence="17" type="ORF">OXD698_LOCUS13995</name>
</gene>
<evidence type="ECO:0000313" key="18">
    <source>
        <dbReference type="Proteomes" id="UP000663844"/>
    </source>
</evidence>
<dbReference type="InterPro" id="IPR004625">
    <property type="entry name" value="PyrdxlKinase"/>
</dbReference>
<comment type="pathway">
    <text evidence="2">Cofactor metabolism; pyridoxal 5'-phosphate salvage; pyridoxine 5'-phosphate from pyridoxine: step 1/1.</text>
</comment>
<comment type="pathway">
    <text evidence="3">Cofactor metabolism; pyridoxal 5'-phosphate salvage; pyridoxal 5'-phosphate from pyridoxal: step 1/1.</text>
</comment>
<comment type="catalytic activity">
    <reaction evidence="12">
        <text>pyridoxamine + ATP = pyridoxamine 5'-phosphate + ADP + H(+)</text>
        <dbReference type="Rhea" id="RHEA:25104"/>
        <dbReference type="ChEBI" id="CHEBI:15378"/>
        <dbReference type="ChEBI" id="CHEBI:30616"/>
        <dbReference type="ChEBI" id="CHEBI:57761"/>
        <dbReference type="ChEBI" id="CHEBI:58451"/>
        <dbReference type="ChEBI" id="CHEBI:456216"/>
        <dbReference type="EC" id="2.7.1.35"/>
    </reaction>
    <physiologicalReaction direction="left-to-right" evidence="12">
        <dbReference type="Rhea" id="RHEA:25105"/>
    </physiologicalReaction>
</comment>
<comment type="catalytic activity">
    <reaction evidence="13">
        <text>pyridoxal + ATP = pyridoxal 5'-phosphate + ADP + H(+)</text>
        <dbReference type="Rhea" id="RHEA:10224"/>
        <dbReference type="ChEBI" id="CHEBI:15378"/>
        <dbReference type="ChEBI" id="CHEBI:17310"/>
        <dbReference type="ChEBI" id="CHEBI:30616"/>
        <dbReference type="ChEBI" id="CHEBI:456216"/>
        <dbReference type="ChEBI" id="CHEBI:597326"/>
        <dbReference type="EC" id="2.7.1.35"/>
    </reaction>
    <physiologicalReaction direction="left-to-right" evidence="13">
        <dbReference type="Rhea" id="RHEA:10225"/>
    </physiologicalReaction>
</comment>
<organism evidence="17 18">
    <name type="scientific">Adineta steineri</name>
    <dbReference type="NCBI Taxonomy" id="433720"/>
    <lineage>
        <taxon>Eukaryota</taxon>
        <taxon>Metazoa</taxon>
        <taxon>Spiralia</taxon>
        <taxon>Gnathifera</taxon>
        <taxon>Rotifera</taxon>
        <taxon>Eurotatoria</taxon>
        <taxon>Bdelloidea</taxon>
        <taxon>Adinetida</taxon>
        <taxon>Adinetidae</taxon>
        <taxon>Adineta</taxon>
    </lineage>
</organism>
<dbReference type="GO" id="GO:0009443">
    <property type="term" value="P:pyridoxal 5'-phosphate salvage"/>
    <property type="evidence" value="ECO:0007669"/>
    <property type="project" value="InterPro"/>
</dbReference>
<dbReference type="InterPro" id="IPR013749">
    <property type="entry name" value="PM/HMP-P_kinase-1"/>
</dbReference>
<dbReference type="GO" id="GO:0008478">
    <property type="term" value="F:pyridoxal kinase activity"/>
    <property type="evidence" value="ECO:0007669"/>
    <property type="project" value="UniProtKB-EC"/>
</dbReference>
<dbReference type="EMBL" id="CAJOAZ010000868">
    <property type="protein sequence ID" value="CAF3726576.1"/>
    <property type="molecule type" value="Genomic_DNA"/>
</dbReference>
<evidence type="ECO:0000256" key="2">
    <source>
        <dbReference type="ARBA" id="ARBA00004835"/>
    </source>
</evidence>
<comment type="similarity">
    <text evidence="4">Belongs to the pyridoxine kinase family.</text>
</comment>
<feature type="domain" description="Pyridoxamine kinase/Phosphomethylpyrimidine kinase" evidence="15">
    <location>
        <begin position="40"/>
        <end position="280"/>
    </location>
</feature>
<comment type="pathway">
    <text evidence="1">Cofactor metabolism; pyridoxal 5'-phosphate salvage; pyridoxamine 5'-phosphate from pyridoxamine: step 1/1.</text>
</comment>
<name>A0A818WLC4_9BILA</name>
<reference evidence="17" key="1">
    <citation type="submission" date="2021-02" db="EMBL/GenBank/DDBJ databases">
        <authorList>
            <person name="Nowell W R."/>
        </authorList>
    </citation>
    <scope>NUCLEOTIDE SEQUENCE</scope>
</reference>
<evidence type="ECO:0000256" key="12">
    <source>
        <dbReference type="ARBA" id="ARBA00047310"/>
    </source>
</evidence>
<evidence type="ECO:0000256" key="9">
    <source>
        <dbReference type="ARBA" id="ARBA00022777"/>
    </source>
</evidence>
<dbReference type="EMBL" id="CAJOBB010000399">
    <property type="protein sequence ID" value="CAF3670971.1"/>
    <property type="molecule type" value="Genomic_DNA"/>
</dbReference>
<evidence type="ECO:0000256" key="4">
    <source>
        <dbReference type="ARBA" id="ARBA00008805"/>
    </source>
</evidence>
<dbReference type="AlphaFoldDB" id="A0A818WLC4"/>
<dbReference type="EC" id="2.7.1.35" evidence="5"/>
<dbReference type="GO" id="GO:0005524">
    <property type="term" value="F:ATP binding"/>
    <property type="evidence" value="ECO:0007669"/>
    <property type="project" value="UniProtKB-KW"/>
</dbReference>
<dbReference type="InterPro" id="IPR029056">
    <property type="entry name" value="Ribokinase-like"/>
</dbReference>
<dbReference type="Pfam" id="PF08543">
    <property type="entry name" value="Phos_pyr_kin"/>
    <property type="match status" value="1"/>
</dbReference>